<evidence type="ECO:0000256" key="1">
    <source>
        <dbReference type="ARBA" id="ARBA00022468"/>
    </source>
</evidence>
<dbReference type="Gene3D" id="1.10.506.10">
    <property type="entry name" value="GTPase Activation - p120gap, domain 1"/>
    <property type="match status" value="1"/>
</dbReference>
<dbReference type="OrthoDB" id="28245at2759"/>
<dbReference type="PANTHER" id="PTHR10194">
    <property type="entry name" value="RAS GTPASE-ACTIVATING PROTEINS"/>
    <property type="match status" value="1"/>
</dbReference>
<dbReference type="GeneID" id="70235484"/>
<evidence type="ECO:0000259" key="4">
    <source>
        <dbReference type="PROSITE" id="PS50018"/>
    </source>
</evidence>
<keyword evidence="1" id="KW-0343">GTPase activation</keyword>
<dbReference type="SUPFAM" id="SSF48350">
    <property type="entry name" value="GTPase activation domain, GAP"/>
    <property type="match status" value="1"/>
</dbReference>
<feature type="compositionally biased region" description="Low complexity" evidence="3">
    <location>
        <begin position="642"/>
        <end position="669"/>
    </location>
</feature>
<reference evidence="5" key="2">
    <citation type="submission" date="2021-01" db="EMBL/GenBank/DDBJ databases">
        <authorList>
            <person name="Schikora-Tamarit M.A."/>
        </authorList>
    </citation>
    <scope>NUCLEOTIDE SEQUENCE</scope>
    <source>
        <strain evidence="5">CBS6075</strain>
    </source>
</reference>
<dbReference type="InterPro" id="IPR008936">
    <property type="entry name" value="Rho_GTPase_activation_prot"/>
</dbReference>
<organism evidence="5 6">
    <name type="scientific">Ogataea philodendri</name>
    <dbReference type="NCBI Taxonomy" id="1378263"/>
    <lineage>
        <taxon>Eukaryota</taxon>
        <taxon>Fungi</taxon>
        <taxon>Dikarya</taxon>
        <taxon>Ascomycota</taxon>
        <taxon>Saccharomycotina</taxon>
        <taxon>Pichiomycetes</taxon>
        <taxon>Pichiales</taxon>
        <taxon>Pichiaceae</taxon>
        <taxon>Ogataea</taxon>
    </lineage>
</organism>
<evidence type="ECO:0000313" key="5">
    <source>
        <dbReference type="EMBL" id="KAH3666522.1"/>
    </source>
</evidence>
<dbReference type="RefSeq" id="XP_046061653.1">
    <property type="nucleotide sequence ID" value="XM_046204502.1"/>
</dbReference>
<feature type="compositionally biased region" description="Low complexity" evidence="3">
    <location>
        <begin position="679"/>
        <end position="703"/>
    </location>
</feature>
<dbReference type="InterPro" id="IPR036865">
    <property type="entry name" value="CRAL-TRIO_dom_sf"/>
</dbReference>
<dbReference type="PANTHER" id="PTHR10194:SF142">
    <property type="entry name" value="NEUROFIBROMIN"/>
    <property type="match status" value="1"/>
</dbReference>
<dbReference type="PROSITE" id="PS50018">
    <property type="entry name" value="RAS_GTPASE_ACTIV_2"/>
    <property type="match status" value="1"/>
</dbReference>
<dbReference type="Gene3D" id="3.40.525.10">
    <property type="entry name" value="CRAL-TRIO lipid binding domain"/>
    <property type="match status" value="1"/>
</dbReference>
<evidence type="ECO:0000256" key="2">
    <source>
        <dbReference type="ARBA" id="ARBA00022553"/>
    </source>
</evidence>
<reference evidence="5" key="1">
    <citation type="journal article" date="2021" name="Open Biol.">
        <title>Shared evolutionary footprints suggest mitochondrial oxidative damage underlies multiple complex I losses in fungi.</title>
        <authorList>
            <person name="Schikora-Tamarit M.A."/>
            <person name="Marcet-Houben M."/>
            <person name="Nosek J."/>
            <person name="Gabaldon T."/>
        </authorList>
    </citation>
    <scope>NUCLEOTIDE SEQUENCE</scope>
    <source>
        <strain evidence="5">CBS6075</strain>
    </source>
</reference>
<feature type="region of interest" description="Disordered" evidence="3">
    <location>
        <begin position="622"/>
        <end position="709"/>
    </location>
</feature>
<dbReference type="InterPro" id="IPR039360">
    <property type="entry name" value="Ras_GTPase"/>
</dbReference>
<name>A0A9P8P805_9ASCO</name>
<dbReference type="PROSITE" id="PS00509">
    <property type="entry name" value="RAS_GTPASE_ACTIV_1"/>
    <property type="match status" value="1"/>
</dbReference>
<sequence length="2764" mass="313923">MAVLKVEALPVRKPVDSIIAALYSRIESLLPIRSGLTASQVEADSNFREAKSQLLRVVDTIWIDDIAICTINVLENINKLDNNIPIEERSTLSIVSLRILLELFVSLLNSVWNNVRSEDEKVNGKTIYDDEGLTITKSAMSDQKYHIGRPRAIESKIAERFLIIVISFKSQHYITQVTQQLALNQTVVINPVSSERTEVSNLNKYCDHIIRYIAASNDQEFFNSIKQSLRRVSSESKFIPNSDILALAYLDADNIASYLTLIKDLVQMSTRHSQQASILYLFCDSMFNWAASRTSNFLTCTRNHQINSQAESFFESVYKSVDMKLHPVAYYRFLSTLLLLVPSAFARFLEDKQSKLPSLSLKRSVGRSGSKQKFLTDLSQVLQKCPQATESLTKITIVGSCISLWETDHPLATFSSQTFDQLKLDLHLDNMEYYPSNISPELVDQYRTDVLASGFILKAKKLCLFAINILQNYSSQPICMANVTGGIRKVIKNSSVSEHFYTHLKTIFPYMLPTLQKLSLETVNSTSTDDSESITSLNSSESIVDIRDALQQEMVGKGQLTKLSSLNSNDKSASTFTSEIAQTTSAASSSLTKAVQTKENVSQRTIIASPAEAELIYPSARSTHKSKNFSSKVMGPLKHTLSTNSTSSVVGSSSSNASSSINYSPTSNTGHTGALDLKSVQSISSPSSPSVTKRPSHSASSSSGGLTHAPDEGIHVIKMKVNTSLSSHRSLFNMLETLKYYPFLFFDAVSSEARNDLNLFEDEMKLILTPIVRLIQSGVPQVTEAVRKFLVNFPKCLSNVDPKKAMFAHLSSLVIIDVISKISISKHTSRQHLIEMLDLMAQFTNLKVEYFGSSFFRMSDPLVQNYHESNGCFGLLKNFEKAVYLGLFSDNTDTHRQARDLLNAFYQIVTSDHGHVGCFQDNAVELARSILSDKLPSGSMAMKKKLRDHLTKLVVPNETLLEIWNIMFERLRPSTGLETESPHSESSPFSIESDQFEDYACYLASMGGIIMSPDFTDDPKRPVYYENLKALLSSKIINMFSNDPKQREESREVLCVSMHPSLCGLYLELLAKNFWRFESAFELKDYHICELFISVLRAISQVDNSSLFFHVGEFWEINMKVLTMMDANIDDKPSFLKLKLKLCKLQSLFLPRFDELCIQGIILKKNQYARVVANYLETSFNYSAAIGREQKSSKVLELESMSSVPKVSEFAQRELFDIHYDLKVESSLILKTILLNLPIDASNTGMHGRVQGNLVNEVAFSNYFNLFVRILEELNVSYREDGSSLATRHRSSNIVKNIIEALINLLKSNSEIGLKFSLPLGYHENILIRSSFINVFSSIVKDLSLQIHFDKEKQKREFMTEGLNLVANGKLLLYACVRVCPTSEVDGFAKALLTLTNDQELELSMLTSLLKADILSTSDFVEILRSNTVATRMVALYSQRIAKEYLVRIFQPIFVQLYDSGEFFEVEKISSDDENCDENLRLFMKYFELVVNAITESVSEIPKGLRLISHTIYEATKISFPESKLSALGAFLFLRLYNPAIVSPERLNIMQAASVPLKRSLMQIARILQLLANETSVSLKIPLLQSKIEQLREYKAKINHFMIEVTKIDDNCDFSEDPESLSDNRTLETEYSFFHNFLYDHWPSARALYSKPSTIFNVSMEERYTKIKEVDRFLARAGIPKRISVYEIPDAIKNDNSERGAQLYDFMSQTSLVERQFKSRVKESITRDGHPLIILEMFQMEEEEVQITPGILCYQIFMTLSKYWNGPYCILTDCTAYNSGTLLAPTLDIMFTLMGDSLIKNMKRMYFYNVSQRYLLSIKKARYYFEDSNVLGRCEIFFVSSNDDEKVLARQGLSYYTNAVSRDSRVAFHDVSIYQEDVKRFIPVKLKIGNKFLQIFSGQPQMIKLGKEMKTLFPVDIYQISKLATVAPSNLTGVPNEISTTDLTSDFKLILTSPKKVEIMRTLYFSRSKFSGETLEPEEDGSLEKSIGKLININMVGLLSQFDDVRNASFQLLTAMANSFNLSAGNRVIKGGGMEFPYGDVQYVFSLSAQLAANHPELTYDFLSGFFDTLDLCPEPEWSAYVIYTSPWMKNIYKYIHLADSNRGPKRTTEIVRKFVRSSRKSKSTTLAFALHIWSELCLEDRLVETVIDEIISAAIDHEAEGHQWEEITKYWPLTPTAEVCGFLIHRLRQRSYIICTDESELEAQTRWTETTVLVRFLAFLVFDSPVLVQKFISDIFYIVTIYMDYGPLEFRGCILKLMTRTFHSFLSREDLTSKQIDSIREKIQLSEGARFRMLFGLTREDGVKPELEASTGLDMVNKSHSIATVTESLVSFLKDYSSPTDCELSLIRWNSYVLNIAFTKEAHLQPRAILVLGSLTRHGVSHNIVTNFLRSLNDFFIDHEDTIMGIKNEKIPLAISLLHSFTKLIEGIPSSSPFVAQFFWIGFAFSLTENVVFYQYAIMFIKATLEKVAHHLEGSHIGIRDYLIEQRSIFGSSLTELEALHGLKFSKEHFDVLMISICSKGLQIPFATDPTYGCLKSLFSIRYHESLKFASGDKGPFDMNSLSYVFYLFVFSQNDTELVETLEQCGMTQCEMIPISEHYQVPKAFFDYYQTELLDIYVSFFIICKFFNTQKGDETIIFKCLRLYDAIWERMPHLAWCTFNLIIQSMRKVAETSSSTRLLHTTLDITSKMIVAPEYNERDLYEQKLLRKVDESGLAGIKSWDSSETNSGTSYPTKASEMELKRKRLTFITFMLDKVIASHAQED</sequence>
<evidence type="ECO:0000256" key="3">
    <source>
        <dbReference type="SAM" id="MobiDB-lite"/>
    </source>
</evidence>
<gene>
    <name evidence="5" type="ORF">OGAPHI_003519</name>
</gene>
<dbReference type="SMART" id="SM00323">
    <property type="entry name" value="RasGAP"/>
    <property type="match status" value="1"/>
</dbReference>
<dbReference type="EMBL" id="JAEUBE010000255">
    <property type="protein sequence ID" value="KAH3666522.1"/>
    <property type="molecule type" value="Genomic_DNA"/>
</dbReference>
<keyword evidence="6" id="KW-1185">Reference proteome</keyword>
<dbReference type="GO" id="GO:0005096">
    <property type="term" value="F:GTPase activator activity"/>
    <property type="evidence" value="ECO:0007669"/>
    <property type="project" value="UniProtKB-KW"/>
</dbReference>
<proteinExistence type="predicted"/>
<dbReference type="InterPro" id="IPR023152">
    <property type="entry name" value="RasGAP_CS"/>
</dbReference>
<comment type="caution">
    <text evidence="5">The sequence shown here is derived from an EMBL/GenBank/DDBJ whole genome shotgun (WGS) entry which is preliminary data.</text>
</comment>
<dbReference type="Proteomes" id="UP000769157">
    <property type="component" value="Unassembled WGS sequence"/>
</dbReference>
<dbReference type="GO" id="GO:0007165">
    <property type="term" value="P:signal transduction"/>
    <property type="evidence" value="ECO:0007669"/>
    <property type="project" value="UniProtKB-ARBA"/>
</dbReference>
<dbReference type="InterPro" id="IPR001936">
    <property type="entry name" value="RasGAP_dom"/>
</dbReference>
<evidence type="ECO:0000313" key="6">
    <source>
        <dbReference type="Proteomes" id="UP000769157"/>
    </source>
</evidence>
<dbReference type="Pfam" id="PF00616">
    <property type="entry name" value="RasGAP"/>
    <property type="match status" value="1"/>
</dbReference>
<accession>A0A9P8P805</accession>
<keyword evidence="2" id="KW-0597">Phosphoprotein</keyword>
<dbReference type="CDD" id="cd05392">
    <property type="entry name" value="RasGAP_Neurofibromin_like"/>
    <property type="match status" value="1"/>
</dbReference>
<feature type="domain" description="Ras-GAP" evidence="4">
    <location>
        <begin position="1384"/>
        <end position="1573"/>
    </location>
</feature>
<protein>
    <recommendedName>
        <fullName evidence="4">Ras-GAP domain-containing protein</fullName>
    </recommendedName>
</protein>